<sequence>MSALSSESDSAEKKRKNGDENGEQPAKKKKARTTFTGRQIFELEKQFEQKKYLSSAERAEMAALLNVTETQVKIWFQNRRTKWKKQENISSAEVAEHKLNAEKHLLKSSKNKKQGEKTATLAANTPAAASTSATAAAATVAASEQLSEDSGSGGVCPEPVDLGVVVVGAGCGGHLTKGRHSGGSNGHNGVPGQSGINSGPFGCSTPTSIPLPLVPLRVSLGSPLVHGGPILTDTATSPGPLLADDLDADDSSDIDIASLEEGPQCRDPGLGLCRPTHRSTWSNPERRRTSGLKAPQSSR</sequence>
<evidence type="ECO:0000256" key="4">
    <source>
        <dbReference type="ARBA" id="ARBA00023242"/>
    </source>
</evidence>
<dbReference type="OrthoDB" id="6159439at2759"/>
<dbReference type="EMBL" id="PZQS01000005">
    <property type="protein sequence ID" value="PVD29715.1"/>
    <property type="molecule type" value="Genomic_DNA"/>
</dbReference>
<dbReference type="InterPro" id="IPR009057">
    <property type="entry name" value="Homeodomain-like_sf"/>
</dbReference>
<dbReference type="PROSITE" id="PS00027">
    <property type="entry name" value="HOMEOBOX_1"/>
    <property type="match status" value="1"/>
</dbReference>
<proteinExistence type="predicted"/>
<dbReference type="PANTHER" id="PTHR24333">
    <property type="entry name" value="HOMEO BOX HB9 LIKE A-RELATED"/>
    <property type="match status" value="1"/>
</dbReference>
<dbReference type="SUPFAM" id="SSF46689">
    <property type="entry name" value="Homeodomain-like"/>
    <property type="match status" value="1"/>
</dbReference>
<comment type="caution">
    <text evidence="9">The sequence shown here is derived from an EMBL/GenBank/DDBJ whole genome shotgun (WGS) entry which is preliminary data.</text>
</comment>
<evidence type="ECO:0000259" key="8">
    <source>
        <dbReference type="PROSITE" id="PS50071"/>
    </source>
</evidence>
<evidence type="ECO:0000313" key="10">
    <source>
        <dbReference type="Proteomes" id="UP000245119"/>
    </source>
</evidence>
<dbReference type="Pfam" id="PF00046">
    <property type="entry name" value="Homeodomain"/>
    <property type="match status" value="1"/>
</dbReference>
<gene>
    <name evidence="9" type="ORF">C0Q70_08971</name>
</gene>
<feature type="domain" description="Homeobox" evidence="8">
    <location>
        <begin position="26"/>
        <end position="86"/>
    </location>
</feature>
<feature type="region of interest" description="Disordered" evidence="7">
    <location>
        <begin position="1"/>
        <end position="35"/>
    </location>
</feature>
<keyword evidence="2 5" id="KW-0238">DNA-binding</keyword>
<reference evidence="9 10" key="1">
    <citation type="submission" date="2018-04" db="EMBL/GenBank/DDBJ databases">
        <title>The genome of golden apple snail Pomacea canaliculata provides insight into stress tolerance and invasive adaptation.</title>
        <authorList>
            <person name="Liu C."/>
            <person name="Liu B."/>
            <person name="Ren Y."/>
            <person name="Zhang Y."/>
            <person name="Wang H."/>
            <person name="Li S."/>
            <person name="Jiang F."/>
            <person name="Yin L."/>
            <person name="Zhang G."/>
            <person name="Qian W."/>
            <person name="Fan W."/>
        </authorList>
    </citation>
    <scope>NUCLEOTIDE SEQUENCE [LARGE SCALE GENOMIC DNA]</scope>
    <source>
        <strain evidence="9">SZHN2017</strain>
        <tissue evidence="9">Muscle</tissue>
    </source>
</reference>
<dbReference type="InterPro" id="IPR020479">
    <property type="entry name" value="HD_metazoa"/>
</dbReference>
<dbReference type="InterPro" id="IPR001356">
    <property type="entry name" value="HD"/>
</dbReference>
<dbReference type="InterPro" id="IPR050848">
    <property type="entry name" value="Homeobox_TF"/>
</dbReference>
<dbReference type="PROSITE" id="PS50071">
    <property type="entry name" value="HOMEOBOX_2"/>
    <property type="match status" value="1"/>
</dbReference>
<dbReference type="SMART" id="SM00389">
    <property type="entry name" value="HOX"/>
    <property type="match status" value="1"/>
</dbReference>
<dbReference type="GO" id="GO:0003677">
    <property type="term" value="F:DNA binding"/>
    <property type="evidence" value="ECO:0007669"/>
    <property type="project" value="UniProtKB-UniRule"/>
</dbReference>
<comment type="subcellular location">
    <subcellularLocation>
        <location evidence="1 5 6">Nucleus</location>
    </subcellularLocation>
</comment>
<dbReference type="GO" id="GO:0000981">
    <property type="term" value="F:DNA-binding transcription factor activity, RNA polymerase II-specific"/>
    <property type="evidence" value="ECO:0007669"/>
    <property type="project" value="InterPro"/>
</dbReference>
<feature type="DNA-binding region" description="Homeobox" evidence="5">
    <location>
        <begin position="28"/>
        <end position="87"/>
    </location>
</feature>
<keyword evidence="4 5" id="KW-0539">Nucleus</keyword>
<keyword evidence="3 5" id="KW-0371">Homeobox</keyword>
<dbReference type="Proteomes" id="UP000245119">
    <property type="component" value="Linkage Group LG5"/>
</dbReference>
<dbReference type="GO" id="GO:0005634">
    <property type="term" value="C:nucleus"/>
    <property type="evidence" value="ECO:0007669"/>
    <property type="project" value="UniProtKB-SubCell"/>
</dbReference>
<organism evidence="9 10">
    <name type="scientific">Pomacea canaliculata</name>
    <name type="common">Golden apple snail</name>
    <dbReference type="NCBI Taxonomy" id="400727"/>
    <lineage>
        <taxon>Eukaryota</taxon>
        <taxon>Metazoa</taxon>
        <taxon>Spiralia</taxon>
        <taxon>Lophotrochozoa</taxon>
        <taxon>Mollusca</taxon>
        <taxon>Gastropoda</taxon>
        <taxon>Caenogastropoda</taxon>
        <taxon>Architaenioglossa</taxon>
        <taxon>Ampullarioidea</taxon>
        <taxon>Ampullariidae</taxon>
        <taxon>Pomacea</taxon>
    </lineage>
</organism>
<evidence type="ECO:0000256" key="5">
    <source>
        <dbReference type="PROSITE-ProRule" id="PRU00108"/>
    </source>
</evidence>
<dbReference type="PANTHER" id="PTHR24333:SF5">
    <property type="entry name" value="VENT HOMEOBOX"/>
    <property type="match status" value="1"/>
</dbReference>
<dbReference type="STRING" id="400727.A0A2T7P8H1"/>
<dbReference type="CDD" id="cd00086">
    <property type="entry name" value="homeodomain"/>
    <property type="match status" value="1"/>
</dbReference>
<evidence type="ECO:0000256" key="6">
    <source>
        <dbReference type="RuleBase" id="RU000682"/>
    </source>
</evidence>
<feature type="region of interest" description="Disordered" evidence="7">
    <location>
        <begin position="259"/>
        <end position="299"/>
    </location>
</feature>
<name>A0A2T7P8H1_POMCA</name>
<protein>
    <recommendedName>
        <fullName evidence="8">Homeobox domain-containing protein</fullName>
    </recommendedName>
</protein>
<dbReference type="Gene3D" id="1.10.10.60">
    <property type="entry name" value="Homeodomain-like"/>
    <property type="match status" value="1"/>
</dbReference>
<keyword evidence="10" id="KW-1185">Reference proteome</keyword>
<dbReference type="InterPro" id="IPR017970">
    <property type="entry name" value="Homeobox_CS"/>
</dbReference>
<evidence type="ECO:0000313" key="9">
    <source>
        <dbReference type="EMBL" id="PVD29715.1"/>
    </source>
</evidence>
<evidence type="ECO:0000256" key="3">
    <source>
        <dbReference type="ARBA" id="ARBA00023155"/>
    </source>
</evidence>
<evidence type="ECO:0000256" key="1">
    <source>
        <dbReference type="ARBA" id="ARBA00004123"/>
    </source>
</evidence>
<dbReference type="AlphaFoldDB" id="A0A2T7P8H1"/>
<dbReference type="PRINTS" id="PR00024">
    <property type="entry name" value="HOMEOBOX"/>
</dbReference>
<accession>A0A2T7P8H1</accession>
<evidence type="ECO:0000256" key="2">
    <source>
        <dbReference type="ARBA" id="ARBA00023125"/>
    </source>
</evidence>
<evidence type="ECO:0000256" key="7">
    <source>
        <dbReference type="SAM" id="MobiDB-lite"/>
    </source>
</evidence>